<evidence type="ECO:0000256" key="1">
    <source>
        <dbReference type="ARBA" id="ARBA00009674"/>
    </source>
</evidence>
<keyword evidence="3" id="KW-0653">Protein transport</keyword>
<organism evidence="5">
    <name type="scientific">Pyramimonas obovata</name>
    <dbReference type="NCBI Taxonomy" id="1411642"/>
    <lineage>
        <taxon>Eukaryota</taxon>
        <taxon>Viridiplantae</taxon>
        <taxon>Chlorophyta</taxon>
        <taxon>Pyramimonadophyceae</taxon>
        <taxon>Pyramimonadales</taxon>
        <taxon>Pyramimonadaceae</taxon>
        <taxon>Pyramimonas</taxon>
        <taxon>Pyramimonas incertae sedis</taxon>
    </lineage>
</organism>
<accession>A0A7S0NBG2</accession>
<dbReference type="EMBL" id="HBFA01014834">
    <property type="protein sequence ID" value="CAD8663996.1"/>
    <property type="molecule type" value="Transcribed_RNA"/>
</dbReference>
<comment type="similarity">
    <text evidence="1">Belongs to the VPS25 family.</text>
</comment>
<dbReference type="Pfam" id="PF05871">
    <property type="entry name" value="ESCRT-II"/>
    <property type="match status" value="1"/>
</dbReference>
<dbReference type="PANTHER" id="PTHR13149:SF0">
    <property type="entry name" value="VACUOLAR PROTEIN-SORTING-ASSOCIATED PROTEIN 25"/>
    <property type="match status" value="1"/>
</dbReference>
<dbReference type="InterPro" id="IPR014041">
    <property type="entry name" value="ESCRT-II_cplx_Vps25-sub_N"/>
</dbReference>
<dbReference type="AlphaFoldDB" id="A0A7S0NBG2"/>
<evidence type="ECO:0000256" key="4">
    <source>
        <dbReference type="ARBA" id="ARBA00030094"/>
    </source>
</evidence>
<keyword evidence="2" id="KW-0813">Transport</keyword>
<dbReference type="Gene3D" id="1.10.10.570">
    <property type="entry name" value="Winged helix' DNA-binding domain. Chain C. Domain 1"/>
    <property type="match status" value="1"/>
</dbReference>
<dbReference type="PANTHER" id="PTHR13149">
    <property type="entry name" value="VACUOLAR PROTEIN SORTING-ASSOCIATED PROTEIN VPS25"/>
    <property type="match status" value="1"/>
</dbReference>
<dbReference type="FunFam" id="1.10.10.10:FF:000141">
    <property type="entry name" value="vacuolar protein-sorting-associated protein 25"/>
    <property type="match status" value="1"/>
</dbReference>
<proteinExistence type="inferred from homology"/>
<dbReference type="GO" id="GO:0042803">
    <property type="term" value="F:protein homodimerization activity"/>
    <property type="evidence" value="ECO:0007669"/>
    <property type="project" value="TreeGrafter"/>
</dbReference>
<sequence length="178" mass="20511">MSEEFVFPVFYNYPPYFTLQPVTDTLAKQKQLWKDLILQYCKHFKIYLVNKDDDTPLFNNQSIQRKLNTEAKEVFLGELVADGSGTWSDASHRQCLILWHKLEDWADILHSWARDMGLMDDVLTVEELRTGDDTRGTEIHGAPIELLLQAISHLEKQGKARLFQGDASEEHGVKFLTG</sequence>
<dbReference type="InterPro" id="IPR036390">
    <property type="entry name" value="WH_DNA-bd_sf"/>
</dbReference>
<dbReference type="GO" id="GO:0043328">
    <property type="term" value="P:protein transport to vacuole involved in ubiquitin-dependent protein catabolic process via the multivesicular body sorting pathway"/>
    <property type="evidence" value="ECO:0007669"/>
    <property type="project" value="TreeGrafter"/>
</dbReference>
<dbReference type="SUPFAM" id="SSF46785">
    <property type="entry name" value="Winged helix' DNA-binding domain"/>
    <property type="match status" value="2"/>
</dbReference>
<evidence type="ECO:0000256" key="3">
    <source>
        <dbReference type="ARBA" id="ARBA00022927"/>
    </source>
</evidence>
<protein>
    <recommendedName>
        <fullName evidence="4">ESCRT-II complex subunit VPS25</fullName>
    </recommendedName>
</protein>
<name>A0A7S0NBG2_9CHLO</name>
<dbReference type="GO" id="GO:0000814">
    <property type="term" value="C:ESCRT II complex"/>
    <property type="evidence" value="ECO:0007669"/>
    <property type="project" value="InterPro"/>
</dbReference>
<evidence type="ECO:0000256" key="2">
    <source>
        <dbReference type="ARBA" id="ARBA00022448"/>
    </source>
</evidence>
<dbReference type="InterPro" id="IPR008570">
    <property type="entry name" value="ESCRT-II_cplx_Vps25-sub"/>
</dbReference>
<evidence type="ECO:0000313" key="5">
    <source>
        <dbReference type="EMBL" id="CAD8663996.1"/>
    </source>
</evidence>
<dbReference type="FunFam" id="1.10.10.570:FF:000002">
    <property type="entry name" value="Vacuolar protein sorting-associated protein 25"/>
    <property type="match status" value="1"/>
</dbReference>
<gene>
    <name evidence="5" type="ORF">POBO1169_LOCUS7666</name>
</gene>
<dbReference type="Gene3D" id="1.10.10.10">
    <property type="entry name" value="Winged helix-like DNA-binding domain superfamily/Winged helix DNA-binding domain"/>
    <property type="match status" value="1"/>
</dbReference>
<dbReference type="InterPro" id="IPR036388">
    <property type="entry name" value="WH-like_DNA-bd_sf"/>
</dbReference>
<reference evidence="5" key="1">
    <citation type="submission" date="2021-01" db="EMBL/GenBank/DDBJ databases">
        <authorList>
            <person name="Corre E."/>
            <person name="Pelletier E."/>
            <person name="Niang G."/>
            <person name="Scheremetjew M."/>
            <person name="Finn R."/>
            <person name="Kale V."/>
            <person name="Holt S."/>
            <person name="Cochrane G."/>
            <person name="Meng A."/>
            <person name="Brown T."/>
            <person name="Cohen L."/>
        </authorList>
    </citation>
    <scope>NUCLEOTIDE SEQUENCE</scope>
    <source>
        <strain evidence="5">CCMP722</strain>
    </source>
</reference>
<dbReference type="GO" id="GO:0016236">
    <property type="term" value="P:macroautophagy"/>
    <property type="evidence" value="ECO:0007669"/>
    <property type="project" value="UniProtKB-ARBA"/>
</dbReference>
<dbReference type="GO" id="GO:0005198">
    <property type="term" value="F:structural molecule activity"/>
    <property type="evidence" value="ECO:0007669"/>
    <property type="project" value="TreeGrafter"/>
</dbReference>